<dbReference type="InterPro" id="IPR050109">
    <property type="entry name" value="HTH-type_TetR-like_transc_reg"/>
</dbReference>
<evidence type="ECO:0000256" key="1">
    <source>
        <dbReference type="ARBA" id="ARBA00023125"/>
    </source>
</evidence>
<dbReference type="AlphaFoldDB" id="A0A653AZC1"/>
<proteinExistence type="predicted"/>
<dbReference type="PANTHER" id="PTHR30328">
    <property type="entry name" value="TRANSCRIPTIONAL REPRESSOR"/>
    <property type="match status" value="1"/>
</dbReference>
<gene>
    <name evidence="2" type="ORF">POT9AD_0366</name>
</gene>
<name>A0A653AZC1_ECTOL</name>
<dbReference type="InterPro" id="IPR001647">
    <property type="entry name" value="HTH_TetR"/>
</dbReference>
<organism evidence="2">
    <name type="scientific">Ectopseudomonas oleovorans</name>
    <name type="common">Pseudomonas oleovorans</name>
    <dbReference type="NCBI Taxonomy" id="301"/>
    <lineage>
        <taxon>Bacteria</taxon>
        <taxon>Pseudomonadati</taxon>
        <taxon>Pseudomonadota</taxon>
        <taxon>Gammaproteobacteria</taxon>
        <taxon>Pseudomonadales</taxon>
        <taxon>Pseudomonadaceae</taxon>
        <taxon>Ectopseudomonas</taxon>
    </lineage>
</organism>
<dbReference type="InterPro" id="IPR009057">
    <property type="entry name" value="Homeodomain-like_sf"/>
</dbReference>
<dbReference type="PANTHER" id="PTHR30328:SF54">
    <property type="entry name" value="HTH-TYPE TRANSCRIPTIONAL REPRESSOR SCO4008"/>
    <property type="match status" value="1"/>
</dbReference>
<dbReference type="SUPFAM" id="SSF48498">
    <property type="entry name" value="Tetracyclin repressor-like, C-terminal domain"/>
    <property type="match status" value="1"/>
</dbReference>
<evidence type="ECO:0000313" key="2">
    <source>
        <dbReference type="EMBL" id="VDN61357.1"/>
    </source>
</evidence>
<dbReference type="Gene3D" id="1.10.357.10">
    <property type="entry name" value="Tetracycline Repressor, domain 2"/>
    <property type="match status" value="1"/>
</dbReference>
<dbReference type="Pfam" id="PF08362">
    <property type="entry name" value="TetR_C_3"/>
    <property type="match status" value="1"/>
</dbReference>
<dbReference type="InterPro" id="IPR013573">
    <property type="entry name" value="Tscrpt_reg_YcdC_C"/>
</dbReference>
<dbReference type="PRINTS" id="PR00455">
    <property type="entry name" value="HTHTETR"/>
</dbReference>
<dbReference type="Pfam" id="PF00440">
    <property type="entry name" value="TetR_N"/>
    <property type="match status" value="1"/>
</dbReference>
<dbReference type="PROSITE" id="PS50977">
    <property type="entry name" value="HTH_TETR_2"/>
    <property type="match status" value="1"/>
</dbReference>
<protein>
    <submittedName>
        <fullName evidence="2">Transcriptional regulator, TetR family</fullName>
    </submittedName>
</protein>
<dbReference type="SUPFAM" id="SSF46689">
    <property type="entry name" value="Homeodomain-like"/>
    <property type="match status" value="1"/>
</dbReference>
<dbReference type="GO" id="GO:0045892">
    <property type="term" value="P:negative regulation of DNA-templated transcription"/>
    <property type="evidence" value="ECO:0007669"/>
    <property type="project" value="InterPro"/>
</dbReference>
<sequence length="228" mass="25156">MPDRRPAEKENTGPMTSIRERNKELILRAASEEFADKGFAATKTSDIAAKAGLPKPNVYYYFKSKENLYREVLESIVDPLLAASAPFNQPGHPSEVLTAYIRSKIRISRELPHASKVFASEIMHGAPHLSPEQTEQLNAQAKHNIACIQRWVDQGLMAPVDPHHLLFSIWAATQTYADFDWQISIVTGKASLDDADYEAAAQTIIRLVLKGCDVDPLPSGASELVTSA</sequence>
<dbReference type="GO" id="GO:0003677">
    <property type="term" value="F:DNA binding"/>
    <property type="evidence" value="ECO:0007669"/>
    <property type="project" value="UniProtKB-UniRule"/>
</dbReference>
<dbReference type="Gene3D" id="1.10.10.60">
    <property type="entry name" value="Homeodomain-like"/>
    <property type="match status" value="1"/>
</dbReference>
<accession>A0A653AZC1</accession>
<dbReference type="InterPro" id="IPR036271">
    <property type="entry name" value="Tet_transcr_reg_TetR-rel_C_sf"/>
</dbReference>
<reference evidence="2" key="1">
    <citation type="submission" date="2018-11" db="EMBL/GenBank/DDBJ databases">
        <authorList>
            <consortium name="Genoscope - CEA"/>
            <person name="William W."/>
        </authorList>
    </citation>
    <scope>NUCLEOTIDE SEQUENCE [LARGE SCALE GENOMIC DNA]</scope>
    <source>
        <strain evidence="2">T9AD</strain>
    </source>
</reference>
<dbReference type="EMBL" id="LR130779">
    <property type="protein sequence ID" value="VDN61357.1"/>
    <property type="molecule type" value="Genomic_DNA"/>
</dbReference>
<keyword evidence="1" id="KW-0238">DNA-binding</keyword>